<accession>A0A0C2FL38</accession>
<dbReference type="Proteomes" id="UP000054047">
    <property type="component" value="Unassembled WGS sequence"/>
</dbReference>
<evidence type="ECO:0000256" key="1">
    <source>
        <dbReference type="SAM" id="SignalP"/>
    </source>
</evidence>
<name>A0A0C2FL38_9BILA</name>
<keyword evidence="1" id="KW-0732">Signal</keyword>
<sequence>MQYRARWSLLAVISLLLAAQTFASVGTILKQKRLNPVAVSGTASAGLTPPSPPPAPSPLPVQCGPWPQSECLDFVLSSHVLIY</sequence>
<feature type="signal peptide" evidence="1">
    <location>
        <begin position="1"/>
        <end position="23"/>
    </location>
</feature>
<evidence type="ECO:0000313" key="3">
    <source>
        <dbReference type="Proteomes" id="UP000054047"/>
    </source>
</evidence>
<protein>
    <submittedName>
        <fullName evidence="2">Uncharacterized protein</fullName>
    </submittedName>
</protein>
<dbReference type="EMBL" id="KN767658">
    <property type="protein sequence ID" value="KIH47474.1"/>
    <property type="molecule type" value="Genomic_DNA"/>
</dbReference>
<proteinExistence type="predicted"/>
<keyword evidence="3" id="KW-1185">Reference proteome</keyword>
<gene>
    <name evidence="2" type="ORF">ANCDUO_22465</name>
</gene>
<feature type="chain" id="PRO_5002148562" evidence="1">
    <location>
        <begin position="24"/>
        <end position="83"/>
    </location>
</feature>
<reference evidence="2 3" key="1">
    <citation type="submission" date="2013-12" db="EMBL/GenBank/DDBJ databases">
        <title>Draft genome of the parsitic nematode Ancylostoma duodenale.</title>
        <authorList>
            <person name="Mitreva M."/>
        </authorList>
    </citation>
    <scope>NUCLEOTIDE SEQUENCE [LARGE SCALE GENOMIC DNA]</scope>
    <source>
        <strain evidence="2 3">Zhejiang</strain>
    </source>
</reference>
<organism evidence="2 3">
    <name type="scientific">Ancylostoma duodenale</name>
    <dbReference type="NCBI Taxonomy" id="51022"/>
    <lineage>
        <taxon>Eukaryota</taxon>
        <taxon>Metazoa</taxon>
        <taxon>Ecdysozoa</taxon>
        <taxon>Nematoda</taxon>
        <taxon>Chromadorea</taxon>
        <taxon>Rhabditida</taxon>
        <taxon>Rhabditina</taxon>
        <taxon>Rhabditomorpha</taxon>
        <taxon>Strongyloidea</taxon>
        <taxon>Ancylostomatidae</taxon>
        <taxon>Ancylostomatinae</taxon>
        <taxon>Ancylostoma</taxon>
    </lineage>
</organism>
<dbReference type="AlphaFoldDB" id="A0A0C2FL38"/>
<evidence type="ECO:0000313" key="2">
    <source>
        <dbReference type="EMBL" id="KIH47474.1"/>
    </source>
</evidence>